<dbReference type="Proteomes" id="UP001301388">
    <property type="component" value="Unassembled WGS sequence"/>
</dbReference>
<comment type="caution">
    <text evidence="1">The sequence shown here is derived from an EMBL/GenBank/DDBJ whole genome shotgun (WGS) entry which is preliminary data.</text>
</comment>
<keyword evidence="2" id="KW-1185">Reference proteome</keyword>
<reference evidence="1 2" key="1">
    <citation type="submission" date="2023-12" db="EMBL/GenBank/DDBJ databases">
        <title>Baltic Sea Cyanobacteria.</title>
        <authorList>
            <person name="Delbaje E."/>
            <person name="Fewer D.P."/>
            <person name="Shishido T.K."/>
        </authorList>
    </citation>
    <scope>NUCLEOTIDE SEQUENCE [LARGE SCALE GENOMIC DNA]</scope>
    <source>
        <strain evidence="1 2">UHCC 0370</strain>
    </source>
</reference>
<sequence length="45" mass="5324">MRHDLKPIAPTIYLLKAIVDNCSELINEANHFPFTQHLQLDRFIF</sequence>
<name>A0ABU5TPH6_9CYAN</name>
<evidence type="ECO:0000313" key="2">
    <source>
        <dbReference type="Proteomes" id="UP001301388"/>
    </source>
</evidence>
<dbReference type="RefSeq" id="WP_323263300.1">
    <property type="nucleotide sequence ID" value="NZ_JAYGIE010000114.1"/>
</dbReference>
<organism evidence="1 2">
    <name type="scientific">Pseudanabaena galeata UHCC 0370</name>
    <dbReference type="NCBI Taxonomy" id="3110310"/>
    <lineage>
        <taxon>Bacteria</taxon>
        <taxon>Bacillati</taxon>
        <taxon>Cyanobacteriota</taxon>
        <taxon>Cyanophyceae</taxon>
        <taxon>Pseudanabaenales</taxon>
        <taxon>Pseudanabaenaceae</taxon>
        <taxon>Pseudanabaena</taxon>
    </lineage>
</organism>
<evidence type="ECO:0008006" key="3">
    <source>
        <dbReference type="Google" id="ProtNLM"/>
    </source>
</evidence>
<dbReference type="EMBL" id="JAYGIE010000114">
    <property type="protein sequence ID" value="MEA5480250.1"/>
    <property type="molecule type" value="Genomic_DNA"/>
</dbReference>
<gene>
    <name evidence="1" type="ORF">VB774_21675</name>
</gene>
<proteinExistence type="predicted"/>
<accession>A0ABU5TPH6</accession>
<evidence type="ECO:0000313" key="1">
    <source>
        <dbReference type="EMBL" id="MEA5480250.1"/>
    </source>
</evidence>
<protein>
    <recommendedName>
        <fullName evidence="3">Transposase</fullName>
    </recommendedName>
</protein>